<reference evidence="2 3" key="1">
    <citation type="submission" date="2008-07" db="EMBL/GenBank/DDBJ databases">
        <authorList>
            <person name="El-Sayed N."/>
            <person name="Caler E."/>
            <person name="Inman J."/>
            <person name="Amedeo P."/>
            <person name="Hass B."/>
            <person name="Wortman J."/>
        </authorList>
    </citation>
    <scope>NUCLEOTIDE SEQUENCE [LARGE SCALE GENOMIC DNA]</scope>
    <source>
        <strain evidence="3">ATCC 50983 / TXsc</strain>
    </source>
</reference>
<feature type="compositionally biased region" description="Basic and acidic residues" evidence="1">
    <location>
        <begin position="9"/>
        <end position="21"/>
    </location>
</feature>
<dbReference type="RefSeq" id="XP_002777662.1">
    <property type="nucleotide sequence ID" value="XM_002777616.1"/>
</dbReference>
<protein>
    <submittedName>
        <fullName evidence="2">Uncharacterized protein</fullName>
    </submittedName>
</protein>
<dbReference type="AlphaFoldDB" id="C5L171"/>
<feature type="region of interest" description="Disordered" evidence="1">
    <location>
        <begin position="1"/>
        <end position="21"/>
    </location>
</feature>
<evidence type="ECO:0000313" key="3">
    <source>
        <dbReference type="Proteomes" id="UP000007800"/>
    </source>
</evidence>
<evidence type="ECO:0000313" key="2">
    <source>
        <dbReference type="EMBL" id="EER09478.1"/>
    </source>
</evidence>
<gene>
    <name evidence="2" type="ORF">Pmar_PMAR016409</name>
</gene>
<accession>C5L171</accession>
<name>C5L171_PERM5</name>
<dbReference type="GeneID" id="9052374"/>
<evidence type="ECO:0000256" key="1">
    <source>
        <dbReference type="SAM" id="MobiDB-lite"/>
    </source>
</evidence>
<dbReference type="EMBL" id="GG678232">
    <property type="protein sequence ID" value="EER09478.1"/>
    <property type="molecule type" value="Genomic_DNA"/>
</dbReference>
<sequence length="70" mass="7926">MSVITMDPELSKETSESGVKDVEYDDTVRKDMQSRALDGYFDGFEEAIPKRCWQWHSVGRRAPGAKNSAD</sequence>
<dbReference type="InParanoid" id="C5L171"/>
<proteinExistence type="predicted"/>
<dbReference type="Proteomes" id="UP000007800">
    <property type="component" value="Unassembled WGS sequence"/>
</dbReference>
<dbReference type="OrthoDB" id="6093671at2759"/>
<organism evidence="3">
    <name type="scientific">Perkinsus marinus (strain ATCC 50983 / TXsc)</name>
    <dbReference type="NCBI Taxonomy" id="423536"/>
    <lineage>
        <taxon>Eukaryota</taxon>
        <taxon>Sar</taxon>
        <taxon>Alveolata</taxon>
        <taxon>Perkinsozoa</taxon>
        <taxon>Perkinsea</taxon>
        <taxon>Perkinsida</taxon>
        <taxon>Perkinsidae</taxon>
        <taxon>Perkinsus</taxon>
    </lineage>
</organism>
<keyword evidence="3" id="KW-1185">Reference proteome</keyword>